<dbReference type="InterPro" id="IPR025346">
    <property type="entry name" value="DUF4250"/>
</dbReference>
<organism evidence="1 2">
    <name type="scientific">Candidatus Eisenbergiella merdigallinarum</name>
    <dbReference type="NCBI Taxonomy" id="2838552"/>
    <lineage>
        <taxon>Bacteria</taxon>
        <taxon>Bacillati</taxon>
        <taxon>Bacillota</taxon>
        <taxon>Clostridia</taxon>
        <taxon>Lachnospirales</taxon>
        <taxon>Lachnospiraceae</taxon>
        <taxon>Eisenbergiella</taxon>
    </lineage>
</organism>
<sequence>MVPKDPVMLLSFINLKLRDFYKNLDICCEDLDLDREEVVRKLEGIGYRYDESQNRFV</sequence>
<protein>
    <submittedName>
        <fullName evidence="1">DUF4250 domain-containing protein</fullName>
    </submittedName>
</protein>
<dbReference type="EMBL" id="DWXE01000003">
    <property type="protein sequence ID" value="HJB89977.1"/>
    <property type="molecule type" value="Genomic_DNA"/>
</dbReference>
<gene>
    <name evidence="1" type="ORF">H9763_00725</name>
</gene>
<reference evidence="1" key="1">
    <citation type="journal article" date="2021" name="PeerJ">
        <title>Extensive microbial diversity within the chicken gut microbiome revealed by metagenomics and culture.</title>
        <authorList>
            <person name="Gilroy R."/>
            <person name="Ravi A."/>
            <person name="Getino M."/>
            <person name="Pursley I."/>
            <person name="Horton D.L."/>
            <person name="Alikhan N.F."/>
            <person name="Baker D."/>
            <person name="Gharbi K."/>
            <person name="Hall N."/>
            <person name="Watson M."/>
            <person name="Adriaenssens E.M."/>
            <person name="Foster-Nyarko E."/>
            <person name="Jarju S."/>
            <person name="Secka A."/>
            <person name="Antonio M."/>
            <person name="Oren A."/>
            <person name="Chaudhuri R.R."/>
            <person name="La Ragione R."/>
            <person name="Hildebrand F."/>
            <person name="Pallen M.J."/>
        </authorList>
    </citation>
    <scope>NUCLEOTIDE SEQUENCE</scope>
    <source>
        <strain evidence="1">USAMLcec3-2134</strain>
    </source>
</reference>
<evidence type="ECO:0000313" key="1">
    <source>
        <dbReference type="EMBL" id="HJB89977.1"/>
    </source>
</evidence>
<dbReference type="AlphaFoldDB" id="A0A9D2SCW3"/>
<evidence type="ECO:0000313" key="2">
    <source>
        <dbReference type="Proteomes" id="UP000886883"/>
    </source>
</evidence>
<name>A0A9D2SCW3_9FIRM</name>
<accession>A0A9D2SCW3</accession>
<dbReference type="Pfam" id="PF14056">
    <property type="entry name" value="DUF4250"/>
    <property type="match status" value="1"/>
</dbReference>
<reference evidence="1" key="2">
    <citation type="submission" date="2021-04" db="EMBL/GenBank/DDBJ databases">
        <authorList>
            <person name="Gilroy R."/>
        </authorList>
    </citation>
    <scope>NUCLEOTIDE SEQUENCE</scope>
    <source>
        <strain evidence="1">USAMLcec3-2134</strain>
    </source>
</reference>
<comment type="caution">
    <text evidence="1">The sequence shown here is derived from an EMBL/GenBank/DDBJ whole genome shotgun (WGS) entry which is preliminary data.</text>
</comment>
<dbReference type="Proteomes" id="UP000886883">
    <property type="component" value="Unassembled WGS sequence"/>
</dbReference>
<proteinExistence type="predicted"/>